<keyword evidence="4" id="KW-0067">ATP-binding</keyword>
<dbReference type="SUPFAM" id="SSF53067">
    <property type="entry name" value="Actin-like ATPase domain"/>
    <property type="match status" value="2"/>
</dbReference>
<dbReference type="GO" id="GO:0008741">
    <property type="term" value="F:ribulokinase activity"/>
    <property type="evidence" value="ECO:0007669"/>
    <property type="project" value="UniProtKB-UniRule"/>
</dbReference>
<keyword evidence="6 8" id="KW-0119">Carbohydrate metabolism</keyword>
<dbReference type="NCBIfam" id="NF003154">
    <property type="entry name" value="PRK04123.1"/>
    <property type="match status" value="1"/>
</dbReference>
<dbReference type="OrthoDB" id="9805576at2"/>
<gene>
    <name evidence="11" type="ORF">YC6258_00362</name>
</gene>
<dbReference type="HOGENOM" id="CLU_009281_9_1_6"/>
<keyword evidence="1 8" id="KW-0808">Transferase</keyword>
<evidence type="ECO:0000256" key="2">
    <source>
        <dbReference type="ARBA" id="ARBA00022741"/>
    </source>
</evidence>
<comment type="catalytic activity">
    <reaction evidence="8">
        <text>L-ribulose + ATP = L-ribulose 5-phosphate + ADP + H(+)</text>
        <dbReference type="Rhea" id="RHEA:22072"/>
        <dbReference type="ChEBI" id="CHEBI:15378"/>
        <dbReference type="ChEBI" id="CHEBI:16880"/>
        <dbReference type="ChEBI" id="CHEBI:30616"/>
        <dbReference type="ChEBI" id="CHEBI:58226"/>
        <dbReference type="ChEBI" id="CHEBI:456216"/>
        <dbReference type="EC" id="2.7.1.16"/>
    </reaction>
</comment>
<dbReference type="Pfam" id="PF02782">
    <property type="entry name" value="FGGY_C"/>
    <property type="match status" value="1"/>
</dbReference>
<dbReference type="InterPro" id="IPR018485">
    <property type="entry name" value="FGGY_C"/>
</dbReference>
<keyword evidence="12" id="KW-1185">Reference proteome</keyword>
<dbReference type="CDD" id="cd07781">
    <property type="entry name" value="ASKHA_NBD_FGGY_L-RBK"/>
    <property type="match status" value="1"/>
</dbReference>
<dbReference type="UniPathway" id="UPA00145">
    <property type="reaction ID" value="UER00566"/>
</dbReference>
<sequence length="548" mass="59102">MTQKTVIGVDFGSDSVRSLLIDAETGTELASCVAEYQDWKQGKYCQPDAQQYRQHPADILNALTRCITDLEPIVGADLMKTVVGIGVDTTGSTPIAIDHDGTALALKDEFAANPNAMFVLWKDHTAIVEAEQLTSKAKSWSIDYTQYVGGTYSSEWYWAKLLHVLREDAEVAANIHSFVEMCDWIPATLTGTTSPAQLKRSRCASGHKILWHERWGGLPEDAFFTAVDPLLSGFVDRIGQDSYTSDVSVGQLTAEWAEQLGLPQSVRVAVGAFDCHMGAVGAGVTANDLVKVIGTSTCDIMVVDHDAIGDKAIAGICGQVDGSVIPGMMGLEAGQSAFGDFYAWYKRLLAWPLALLGDSQLIESIEARILPELGKQLADYPLNLKQPLATDWVNGRRTPHANQRLTTAISQLNLGSDAVDIFHAVVEATAFGARAINECFETQDVPINRVIAIGGISRKSAEIMQLCADVMNKPLEVKASDQCCALGAGIFAAVAAGVFPDVATAQQTLASKTESVFEPRADKAALYSQRYQRYQALGGFIETSVAKE</sequence>
<dbReference type="Gene3D" id="3.30.420.40">
    <property type="match status" value="1"/>
</dbReference>
<keyword evidence="3 8" id="KW-0418">Kinase</keyword>
<evidence type="ECO:0000313" key="12">
    <source>
        <dbReference type="Proteomes" id="UP000032266"/>
    </source>
</evidence>
<dbReference type="GO" id="GO:0019569">
    <property type="term" value="P:L-arabinose catabolic process to D-xylulose 5-phosphate"/>
    <property type="evidence" value="ECO:0007669"/>
    <property type="project" value="UniProtKB-UniPathway"/>
</dbReference>
<dbReference type="RefSeq" id="WP_044615483.1">
    <property type="nucleotide sequence ID" value="NZ_CP007142.1"/>
</dbReference>
<dbReference type="EC" id="2.7.1.16" evidence="7 8"/>
<keyword evidence="5 8" id="KW-0054">Arabinose catabolism</keyword>
<evidence type="ECO:0000256" key="3">
    <source>
        <dbReference type="ARBA" id="ARBA00022777"/>
    </source>
</evidence>
<evidence type="ECO:0000256" key="7">
    <source>
        <dbReference type="NCBIfam" id="TIGR01234"/>
    </source>
</evidence>
<dbReference type="GO" id="GO:0005524">
    <property type="term" value="F:ATP binding"/>
    <property type="evidence" value="ECO:0007669"/>
    <property type="project" value="UniProtKB-UniRule"/>
</dbReference>
<dbReference type="Proteomes" id="UP000032266">
    <property type="component" value="Chromosome"/>
</dbReference>
<organism evidence="11 12">
    <name type="scientific">Gynuella sunshinyii YC6258</name>
    <dbReference type="NCBI Taxonomy" id="1445510"/>
    <lineage>
        <taxon>Bacteria</taxon>
        <taxon>Pseudomonadati</taxon>
        <taxon>Pseudomonadota</taxon>
        <taxon>Gammaproteobacteria</taxon>
        <taxon>Oceanospirillales</taxon>
        <taxon>Saccharospirillaceae</taxon>
        <taxon>Gynuella</taxon>
    </lineage>
</organism>
<dbReference type="STRING" id="1445510.YC6258_00362"/>
<evidence type="ECO:0000313" key="11">
    <source>
        <dbReference type="EMBL" id="AJQ92412.1"/>
    </source>
</evidence>
<protein>
    <recommendedName>
        <fullName evidence="7 8">Ribulokinase</fullName>
        <ecNumber evidence="7 8">2.7.1.16</ecNumber>
    </recommendedName>
</protein>
<dbReference type="InterPro" id="IPR043129">
    <property type="entry name" value="ATPase_NBD"/>
</dbReference>
<evidence type="ECO:0000256" key="8">
    <source>
        <dbReference type="RuleBase" id="RU003455"/>
    </source>
</evidence>
<proteinExistence type="inferred from homology"/>
<dbReference type="InterPro" id="IPR018484">
    <property type="entry name" value="FGGY_N"/>
</dbReference>
<dbReference type="PIRSF" id="PIRSF000538">
    <property type="entry name" value="GlpK"/>
    <property type="match status" value="1"/>
</dbReference>
<evidence type="ECO:0000256" key="5">
    <source>
        <dbReference type="ARBA" id="ARBA00022935"/>
    </source>
</evidence>
<evidence type="ECO:0000259" key="9">
    <source>
        <dbReference type="Pfam" id="PF00370"/>
    </source>
</evidence>
<dbReference type="InterPro" id="IPR000577">
    <property type="entry name" value="Carb_kinase_FGGY"/>
</dbReference>
<dbReference type="EMBL" id="CP007142">
    <property type="protein sequence ID" value="AJQ92412.1"/>
    <property type="molecule type" value="Genomic_DNA"/>
</dbReference>
<dbReference type="Gene3D" id="1.20.58.2240">
    <property type="match status" value="1"/>
</dbReference>
<dbReference type="KEGG" id="gsn:YC6258_00362"/>
<dbReference type="InterPro" id="IPR005929">
    <property type="entry name" value="Ribulokinase"/>
</dbReference>
<dbReference type="GO" id="GO:0019150">
    <property type="term" value="F:D-ribulokinase activity"/>
    <property type="evidence" value="ECO:0007669"/>
    <property type="project" value="TreeGrafter"/>
</dbReference>
<dbReference type="GO" id="GO:0005737">
    <property type="term" value="C:cytoplasm"/>
    <property type="evidence" value="ECO:0007669"/>
    <property type="project" value="TreeGrafter"/>
</dbReference>
<feature type="domain" description="Carbohydrate kinase FGGY N-terminal" evidence="9">
    <location>
        <begin position="6"/>
        <end position="192"/>
    </location>
</feature>
<comment type="pathway">
    <text evidence="8">Carbohydrate degradation; L-arabinose degradation via L-ribulose; D-xylulose 5-phosphate from L-arabinose (bacterial route): step 2/3.</text>
</comment>
<comment type="similarity">
    <text evidence="8">Belongs to the ribulokinase family.</text>
</comment>
<feature type="domain" description="Carbohydrate kinase FGGY C-terminal" evidence="10">
    <location>
        <begin position="290"/>
        <end position="496"/>
    </location>
</feature>
<dbReference type="PANTHER" id="PTHR43435:SF4">
    <property type="entry name" value="FGGY CARBOHYDRATE KINASE DOMAIN-CONTAINING PROTEIN"/>
    <property type="match status" value="1"/>
</dbReference>
<dbReference type="NCBIfam" id="TIGR01234">
    <property type="entry name" value="L-ribulokinase"/>
    <property type="match status" value="1"/>
</dbReference>
<name>A0A0C5VD14_9GAMM</name>
<evidence type="ECO:0000259" key="10">
    <source>
        <dbReference type="Pfam" id="PF02782"/>
    </source>
</evidence>
<dbReference type="PANTHER" id="PTHR43435">
    <property type="entry name" value="RIBULOKINASE"/>
    <property type="match status" value="1"/>
</dbReference>
<accession>A0A0C5VD14</accession>
<dbReference type="AlphaFoldDB" id="A0A0C5VD14"/>
<dbReference type="Pfam" id="PF00370">
    <property type="entry name" value="FGGY_N"/>
    <property type="match status" value="1"/>
</dbReference>
<dbReference type="PATRIC" id="fig|1445510.3.peg.352"/>
<reference evidence="11 12" key="1">
    <citation type="submission" date="2014-01" db="EMBL/GenBank/DDBJ databases">
        <title>Full genme sequencing of cellulolytic bacterium Gynuella sunshinyii YC6258T gen. nov., sp. nov.</title>
        <authorList>
            <person name="Khan H."/>
            <person name="Chung E.J."/>
            <person name="Chung Y.R."/>
        </authorList>
    </citation>
    <scope>NUCLEOTIDE SEQUENCE [LARGE SCALE GENOMIC DNA]</scope>
    <source>
        <strain evidence="11 12">YC6258</strain>
    </source>
</reference>
<keyword evidence="2" id="KW-0547">Nucleotide-binding</keyword>
<evidence type="ECO:0000256" key="4">
    <source>
        <dbReference type="ARBA" id="ARBA00022840"/>
    </source>
</evidence>
<evidence type="ECO:0000256" key="1">
    <source>
        <dbReference type="ARBA" id="ARBA00022679"/>
    </source>
</evidence>
<evidence type="ECO:0000256" key="6">
    <source>
        <dbReference type="ARBA" id="ARBA00023277"/>
    </source>
</evidence>